<evidence type="ECO:0000313" key="11">
    <source>
        <dbReference type="EMBL" id="BAZ97337.1"/>
    </source>
</evidence>
<dbReference type="EMBL" id="AP017649">
    <property type="protein sequence ID" value="BAZ97337.1"/>
    <property type="molecule type" value="Genomic_DNA"/>
</dbReference>
<dbReference type="GO" id="GO:0030170">
    <property type="term" value="F:pyridoxal phosphate binding"/>
    <property type="evidence" value="ECO:0007669"/>
    <property type="project" value="InterPro"/>
</dbReference>
<reference evidence="11 12" key="1">
    <citation type="journal article" date="2017" name="Sci. Rep.">
        <title>Isolation and genomic characterization of a Dehalococcoides strain suggests genomic rearrangement during culture.</title>
        <authorList>
            <person name="Yohda M."/>
            <person name="Ikegami K."/>
            <person name="Aita Y."/>
            <person name="Kitajima M."/>
            <person name="Takechi A."/>
            <person name="Iwamoto M."/>
            <person name="Fukuda T."/>
            <person name="Tamura N."/>
            <person name="Shibasaki J."/>
            <person name="Koike S."/>
            <person name="Komatsu D."/>
            <person name="Miyagi S."/>
            <person name="Nishimura M."/>
            <person name="Uchino Y."/>
            <person name="Shiroma A."/>
            <person name="Shimoji M."/>
            <person name="Tamotsu H."/>
            <person name="Ashimine N."/>
            <person name="Shinzato M."/>
            <person name="Ohki S."/>
            <person name="Nakano K."/>
            <person name="Teruya K."/>
            <person name="Satou K."/>
            <person name="Hirano T."/>
            <person name="Yagi O."/>
        </authorList>
    </citation>
    <scope>NUCLEOTIDE SEQUENCE [LARGE SCALE GENOMIC DNA]</scope>
    <source>
        <strain evidence="11 12">UCH-ATV1</strain>
    </source>
</reference>
<evidence type="ECO:0000313" key="12">
    <source>
        <dbReference type="Proteomes" id="UP000218257"/>
    </source>
</evidence>
<evidence type="ECO:0000256" key="7">
    <source>
        <dbReference type="ARBA" id="ARBA00022898"/>
    </source>
</evidence>
<gene>
    <name evidence="9" type="primary">hisC</name>
    <name evidence="11" type="ORF">DEHALATV1_0709</name>
</gene>
<evidence type="ECO:0000256" key="1">
    <source>
        <dbReference type="ARBA" id="ARBA00001933"/>
    </source>
</evidence>
<evidence type="ECO:0000256" key="2">
    <source>
        <dbReference type="ARBA" id="ARBA00007970"/>
    </source>
</evidence>
<dbReference type="Gene3D" id="3.90.1150.10">
    <property type="entry name" value="Aspartate Aminotransferase, domain 1"/>
    <property type="match status" value="1"/>
</dbReference>
<dbReference type="CDD" id="cd00609">
    <property type="entry name" value="AAT_like"/>
    <property type="match status" value="1"/>
</dbReference>
<comment type="cofactor">
    <cofactor evidence="1 9">
        <name>pyridoxal 5'-phosphate</name>
        <dbReference type="ChEBI" id="CHEBI:597326"/>
    </cofactor>
</comment>
<keyword evidence="6 9" id="KW-0808">Transferase</keyword>
<feature type="modified residue" description="N6-(pyridoxal phosphate)lysine" evidence="9">
    <location>
        <position position="222"/>
    </location>
</feature>
<evidence type="ECO:0000256" key="6">
    <source>
        <dbReference type="ARBA" id="ARBA00022679"/>
    </source>
</evidence>
<organism evidence="11 12">
    <name type="scientific">Dehalococcoides mccartyi</name>
    <dbReference type="NCBI Taxonomy" id="61435"/>
    <lineage>
        <taxon>Bacteria</taxon>
        <taxon>Bacillati</taxon>
        <taxon>Chloroflexota</taxon>
        <taxon>Dehalococcoidia</taxon>
        <taxon>Dehalococcoidales</taxon>
        <taxon>Dehalococcoidaceae</taxon>
        <taxon>Dehalococcoides</taxon>
    </lineage>
</organism>
<evidence type="ECO:0000256" key="5">
    <source>
        <dbReference type="ARBA" id="ARBA00022605"/>
    </source>
</evidence>
<dbReference type="PANTHER" id="PTHR42885">
    <property type="entry name" value="HISTIDINOL-PHOSPHATE AMINOTRANSFERASE-RELATED"/>
    <property type="match status" value="1"/>
</dbReference>
<dbReference type="Gene3D" id="3.40.640.10">
    <property type="entry name" value="Type I PLP-dependent aspartate aminotransferase-like (Major domain)"/>
    <property type="match status" value="1"/>
</dbReference>
<dbReference type="GO" id="GO:0000105">
    <property type="term" value="P:L-histidine biosynthetic process"/>
    <property type="evidence" value="ECO:0007669"/>
    <property type="project" value="UniProtKB-UniRule"/>
</dbReference>
<evidence type="ECO:0000259" key="10">
    <source>
        <dbReference type="Pfam" id="PF00155"/>
    </source>
</evidence>
<keyword evidence="4 9" id="KW-0032">Aminotransferase</keyword>
<dbReference type="Pfam" id="PF00155">
    <property type="entry name" value="Aminotran_1_2"/>
    <property type="match status" value="1"/>
</dbReference>
<feature type="domain" description="Aminotransferase class I/classII large" evidence="10">
    <location>
        <begin position="38"/>
        <end position="357"/>
    </location>
</feature>
<dbReference type="InterPro" id="IPR015421">
    <property type="entry name" value="PyrdxlP-dep_Trfase_major"/>
</dbReference>
<evidence type="ECO:0000256" key="3">
    <source>
        <dbReference type="ARBA" id="ARBA00011738"/>
    </source>
</evidence>
<name>A0AB33HRP6_9CHLR</name>
<dbReference type="Proteomes" id="UP000218257">
    <property type="component" value="Chromosome"/>
</dbReference>
<evidence type="ECO:0000256" key="8">
    <source>
        <dbReference type="ARBA" id="ARBA00023102"/>
    </source>
</evidence>
<evidence type="ECO:0000256" key="4">
    <source>
        <dbReference type="ARBA" id="ARBA00022576"/>
    </source>
</evidence>
<comment type="catalytic activity">
    <reaction evidence="9">
        <text>L-histidinol phosphate + 2-oxoglutarate = 3-(imidazol-4-yl)-2-oxopropyl phosphate + L-glutamate</text>
        <dbReference type="Rhea" id="RHEA:23744"/>
        <dbReference type="ChEBI" id="CHEBI:16810"/>
        <dbReference type="ChEBI" id="CHEBI:29985"/>
        <dbReference type="ChEBI" id="CHEBI:57766"/>
        <dbReference type="ChEBI" id="CHEBI:57980"/>
        <dbReference type="EC" id="2.6.1.9"/>
    </reaction>
</comment>
<keyword evidence="7 9" id="KW-0663">Pyridoxal phosphate</keyword>
<comment type="pathway">
    <text evidence="9">Amino-acid biosynthesis; L-histidine biosynthesis; L-histidine from 5-phospho-alpha-D-ribose 1-diphosphate: step 7/9.</text>
</comment>
<accession>A0AB33HRP6</accession>
<dbReference type="InterPro" id="IPR005861">
    <property type="entry name" value="HisP_aminotrans"/>
</dbReference>
<dbReference type="HAMAP" id="MF_01023">
    <property type="entry name" value="HisC_aminotrans_2"/>
    <property type="match status" value="1"/>
</dbReference>
<keyword evidence="8 9" id="KW-0368">Histidine biosynthesis</keyword>
<dbReference type="SUPFAM" id="SSF53383">
    <property type="entry name" value="PLP-dependent transferases"/>
    <property type="match status" value="1"/>
</dbReference>
<comment type="subunit">
    <text evidence="3 9">Homodimer.</text>
</comment>
<comment type="similarity">
    <text evidence="2 9">Belongs to the class-II pyridoxal-phosphate-dependent aminotransferase family. Histidinol-phosphate aminotransferase subfamily.</text>
</comment>
<dbReference type="EC" id="2.6.1.9" evidence="9"/>
<dbReference type="AlphaFoldDB" id="A0AB33HRP6"/>
<proteinExistence type="inferred from homology"/>
<dbReference type="GO" id="GO:0004400">
    <property type="term" value="F:histidinol-phosphate transaminase activity"/>
    <property type="evidence" value="ECO:0007669"/>
    <property type="project" value="UniProtKB-UniRule"/>
</dbReference>
<dbReference type="InterPro" id="IPR015422">
    <property type="entry name" value="PyrdxlP-dep_Trfase_small"/>
</dbReference>
<dbReference type="InterPro" id="IPR015424">
    <property type="entry name" value="PyrdxlP-dep_Trfase"/>
</dbReference>
<dbReference type="InterPro" id="IPR004839">
    <property type="entry name" value="Aminotransferase_I/II_large"/>
</dbReference>
<dbReference type="PANTHER" id="PTHR42885:SF2">
    <property type="entry name" value="HISTIDINOL-PHOSPHATE AMINOTRANSFERASE"/>
    <property type="match status" value="1"/>
</dbReference>
<sequence length="362" mass="40630">MRTVMTYDMKKYIRTDLEGFAGYSACKAPELVKTKNRIIKLDANENLYGAAPTVQKAMAAFDQYHIYPDATQFEIRHLLAEYTGVNMEQIICGAGSDQLIDLLLRLFINPGDEVINCPPTFAMYKFYTDLNRGTVVNVPRDAGYNVNIGGIKNALTPKTKLIFIAAPNNPTGTSISKEDIRQILDLGVPTVIDEAYYEFTGQTMVTDMPRYPNLMVLRTFSKWAGLAGLRVGYGLFPPVIADYLSRIKDPYSVNIAADAAVRQTMLQREYMLETVKKIVDERKRLYTELSKFSWLKPYPSAANFILCKLLKGKAKDVQQALESEGILVRCFDAPMMENCLRFSVGKPEDTDALLKALGEMGE</sequence>
<dbReference type="NCBIfam" id="TIGR01141">
    <property type="entry name" value="hisC"/>
    <property type="match status" value="1"/>
</dbReference>
<evidence type="ECO:0000256" key="9">
    <source>
        <dbReference type="HAMAP-Rule" id="MF_01023"/>
    </source>
</evidence>
<keyword evidence="5 9" id="KW-0028">Amino-acid biosynthesis</keyword>
<protein>
    <recommendedName>
        <fullName evidence="9">Histidinol-phosphate aminotransferase</fullName>
        <ecNumber evidence="9">2.6.1.9</ecNumber>
    </recommendedName>
    <alternativeName>
        <fullName evidence="9">Imidazole acetol-phosphate transaminase</fullName>
    </alternativeName>
</protein>